<gene>
    <name evidence="2" type="ORF">EVG20_g3050</name>
</gene>
<accession>A0A4Y9Z6B7</accession>
<dbReference type="AlphaFoldDB" id="A0A4Y9Z6B7"/>
<reference evidence="2 3" key="1">
    <citation type="submission" date="2019-02" db="EMBL/GenBank/DDBJ databases">
        <title>Genome sequencing of the rare red list fungi Dentipellis fragilis.</title>
        <authorList>
            <person name="Buettner E."/>
            <person name="Kellner H."/>
        </authorList>
    </citation>
    <scope>NUCLEOTIDE SEQUENCE [LARGE SCALE GENOMIC DNA]</scope>
    <source>
        <strain evidence="2 3">DSM 105465</strain>
    </source>
</reference>
<feature type="compositionally biased region" description="Polar residues" evidence="1">
    <location>
        <begin position="57"/>
        <end position="66"/>
    </location>
</feature>
<proteinExistence type="predicted"/>
<dbReference type="InterPro" id="IPR027417">
    <property type="entry name" value="P-loop_NTPase"/>
</dbReference>
<comment type="caution">
    <text evidence="2">The sequence shown here is derived from an EMBL/GenBank/DDBJ whole genome shotgun (WGS) entry which is preliminary data.</text>
</comment>
<keyword evidence="3" id="KW-1185">Reference proteome</keyword>
<protein>
    <submittedName>
        <fullName evidence="2">Uncharacterized protein</fullName>
    </submittedName>
</protein>
<evidence type="ECO:0000256" key="1">
    <source>
        <dbReference type="SAM" id="MobiDB-lite"/>
    </source>
</evidence>
<organism evidence="2 3">
    <name type="scientific">Dentipellis fragilis</name>
    <dbReference type="NCBI Taxonomy" id="205917"/>
    <lineage>
        <taxon>Eukaryota</taxon>
        <taxon>Fungi</taxon>
        <taxon>Dikarya</taxon>
        <taxon>Basidiomycota</taxon>
        <taxon>Agaricomycotina</taxon>
        <taxon>Agaricomycetes</taxon>
        <taxon>Russulales</taxon>
        <taxon>Hericiaceae</taxon>
        <taxon>Dentipellis</taxon>
    </lineage>
</organism>
<name>A0A4Y9Z6B7_9AGAM</name>
<feature type="compositionally biased region" description="Basic and acidic residues" evidence="1">
    <location>
        <begin position="292"/>
        <end position="305"/>
    </location>
</feature>
<feature type="region of interest" description="Disordered" evidence="1">
    <location>
        <begin position="218"/>
        <end position="327"/>
    </location>
</feature>
<evidence type="ECO:0000313" key="2">
    <source>
        <dbReference type="EMBL" id="TFY69670.1"/>
    </source>
</evidence>
<evidence type="ECO:0000313" key="3">
    <source>
        <dbReference type="Proteomes" id="UP000298327"/>
    </source>
</evidence>
<dbReference type="EMBL" id="SEOQ01000131">
    <property type="protein sequence ID" value="TFY69670.1"/>
    <property type="molecule type" value="Genomic_DNA"/>
</dbReference>
<dbReference type="Proteomes" id="UP000298327">
    <property type="component" value="Unassembled WGS sequence"/>
</dbReference>
<dbReference type="OrthoDB" id="3512845at2759"/>
<dbReference type="Gene3D" id="3.40.50.300">
    <property type="entry name" value="P-loop containing nucleotide triphosphate hydrolases"/>
    <property type="match status" value="1"/>
</dbReference>
<dbReference type="STRING" id="205917.A0A4Y9Z6B7"/>
<sequence length="327" mass="35119">MSTTTQDEGLGIDHQVVLILVGLVASGKVRSRSPNTACKRDQRGASTVDVCGGAPGTLSSLSQVQPGRTWRSEEGGSSDETESAGGVLCLHRQNERGCGRAHWLDIASEFPGTAAWVLYFDTPYNICAARLQNRTNHPTIASVAEGIRALRSFSSTFQPPVPHEGYDRLLRVTPNDHPNNFYTREDILATMHVLRDSPPIERAADPVQPRITQFFRGGGNQHSHGGARAYHGGGGGAGGPALHVGASRGRGPWHSQPQPWTARGRPHAHNRGYAPYRGGRGSMRGGYSDTSNGRRHDRSTPDEARVCLPEGPSSRGNGSSKDPLVLD</sequence>
<feature type="region of interest" description="Disordered" evidence="1">
    <location>
        <begin position="54"/>
        <end position="84"/>
    </location>
</feature>